<protein>
    <submittedName>
        <fullName evidence="3">Hypothetical conserved protein</fullName>
    </submittedName>
</protein>
<dbReference type="Gene3D" id="1.25.40.10">
    <property type="entry name" value="Tetratricopeptide repeat domain"/>
    <property type="match status" value="2"/>
</dbReference>
<reference evidence="3" key="2">
    <citation type="journal article" date="2012" name="PLoS ONE">
        <title>A Deeply Branching Thermophilic Bacterium with an Ancient Acetyl-CoA Pathway Dominates a Subsurface Ecosystem.</title>
        <authorList>
            <person name="Takami H."/>
            <person name="Noguchi H."/>
            <person name="Takaki Y."/>
            <person name="Uchiyama I."/>
            <person name="Toyoda A."/>
            <person name="Nishi S."/>
            <person name="Chee G.-J."/>
            <person name="Arai W."/>
            <person name="Nunoura T."/>
            <person name="Itoh T."/>
            <person name="Hattori M."/>
            <person name="Takai K."/>
        </authorList>
    </citation>
    <scope>NUCLEOTIDE SEQUENCE</scope>
</reference>
<evidence type="ECO:0000313" key="3">
    <source>
        <dbReference type="EMBL" id="BAL56257.1"/>
    </source>
</evidence>
<evidence type="ECO:0000256" key="2">
    <source>
        <dbReference type="SAM" id="Phobius"/>
    </source>
</evidence>
<feature type="transmembrane region" description="Helical" evidence="2">
    <location>
        <begin position="137"/>
        <end position="157"/>
    </location>
</feature>
<evidence type="ECO:0000313" key="4">
    <source>
        <dbReference type="EMBL" id="BAL57528.1"/>
    </source>
</evidence>
<dbReference type="InterPro" id="IPR019734">
    <property type="entry name" value="TPR_rpt"/>
</dbReference>
<dbReference type="SMART" id="SM00028">
    <property type="entry name" value="TPR"/>
    <property type="match status" value="3"/>
</dbReference>
<sequence>MDFSNLSEPERRARVAEALRLGEELRRAKEYDKGIDLLVEALQYGVEKAKIYFRLGNIYFDAGKLEHAEYAYRRAIDIDPTHVNAHHNLSVVLRKQGKLSDAIRMKRQAERLAMQYPQQVQLAPEQIEQARRFARRWLIGLGIVFAALVLVVMALVWR</sequence>
<evidence type="ECO:0000256" key="1">
    <source>
        <dbReference type="PROSITE-ProRule" id="PRU00339"/>
    </source>
</evidence>
<accession>H5SJC1</accession>
<dbReference type="SUPFAM" id="SSF48452">
    <property type="entry name" value="TPR-like"/>
    <property type="match status" value="1"/>
</dbReference>
<feature type="repeat" description="TPR" evidence="1">
    <location>
        <begin position="49"/>
        <end position="82"/>
    </location>
</feature>
<dbReference type="PANTHER" id="PTHR44998:SF1">
    <property type="entry name" value="UDP-N-ACETYLGLUCOSAMINE--PEPTIDE N-ACETYLGLUCOSAMINYLTRANSFERASE 110 KDA SUBUNIT"/>
    <property type="match status" value="1"/>
</dbReference>
<dbReference type="InterPro" id="IPR011990">
    <property type="entry name" value="TPR-like_helical_dom_sf"/>
</dbReference>
<dbReference type="PROSITE" id="PS50005">
    <property type="entry name" value="TPR"/>
    <property type="match status" value="1"/>
</dbReference>
<dbReference type="PANTHER" id="PTHR44998">
    <property type="match status" value="1"/>
</dbReference>
<keyword evidence="2" id="KW-1133">Transmembrane helix</keyword>
<gene>
    <name evidence="3" type="ORF">HGMM_F35G12C28</name>
    <name evidence="4" type="ORF">HGMM_F51D07C09</name>
</gene>
<keyword evidence="1" id="KW-0802">TPR repeat</keyword>
<dbReference type="AlphaFoldDB" id="H5SJC1"/>
<keyword evidence="2" id="KW-0812">Transmembrane</keyword>
<dbReference type="PROSITE" id="PS50293">
    <property type="entry name" value="TPR_REGION"/>
    <property type="match status" value="1"/>
</dbReference>
<name>H5SJC1_9BACT</name>
<keyword evidence="2" id="KW-0472">Membrane</keyword>
<proteinExistence type="predicted"/>
<dbReference type="EMBL" id="AP011778">
    <property type="protein sequence ID" value="BAL57528.1"/>
    <property type="molecule type" value="Genomic_DNA"/>
</dbReference>
<dbReference type="Pfam" id="PF13414">
    <property type="entry name" value="TPR_11"/>
    <property type="match status" value="1"/>
</dbReference>
<organism evidence="3">
    <name type="scientific">uncultured Acetothermia bacterium</name>
    <dbReference type="NCBI Taxonomy" id="236499"/>
    <lineage>
        <taxon>Bacteria</taxon>
        <taxon>Candidatus Bipolaricaulota</taxon>
        <taxon>environmental samples</taxon>
    </lineage>
</organism>
<reference evidence="3" key="1">
    <citation type="journal article" date="2005" name="Environ. Microbiol.">
        <title>Genetic and functional properties of uncultivated thermophilic crenarchaeotes from a subsurface gold mine as revealed by analysis of genome fragments.</title>
        <authorList>
            <person name="Nunoura T."/>
            <person name="Hirayama H."/>
            <person name="Takami H."/>
            <person name="Oida H."/>
            <person name="Nishi S."/>
            <person name="Shimamura S."/>
            <person name="Suzuki Y."/>
            <person name="Inagaki F."/>
            <person name="Takai K."/>
            <person name="Nealson K.H."/>
            <person name="Horikoshi K."/>
        </authorList>
    </citation>
    <scope>NUCLEOTIDE SEQUENCE</scope>
</reference>
<dbReference type="EMBL" id="AP011741">
    <property type="protein sequence ID" value="BAL56257.1"/>
    <property type="molecule type" value="Genomic_DNA"/>
</dbReference>